<reference evidence="1" key="1">
    <citation type="journal article" date="2011" name="PLoS Genet.">
        <title>Parallel evolution of a type IV secretion system in radiating lineages of the host-restricted bacterial pathogen Bartonella.</title>
        <authorList>
            <person name="Engel P."/>
            <person name="Salzburger W."/>
            <person name="Liesch M."/>
            <person name="Chang C.C."/>
            <person name="Maruyama S."/>
            <person name="Lanz C."/>
            <person name="Calteau A."/>
            <person name="Lajus A."/>
            <person name="Medigue C."/>
            <person name="Schuster S.C."/>
            <person name="Dehio C."/>
        </authorList>
    </citation>
    <scope>NUCLEOTIDE SEQUENCE</scope>
    <source>
        <strain evidence="1">ATCC BAA-1498</strain>
    </source>
</reference>
<proteinExistence type="predicted"/>
<evidence type="ECO:0000313" key="3">
    <source>
        <dbReference type="Proteomes" id="UP000027336"/>
    </source>
</evidence>
<accession>E6YLK4</accession>
<sequence length="97" mass="11205">MKSNLLILIMTILTAIALTGCGEERPYPNAENCAPEAFEKAYNSLQSNRNRDAFKAECDAFNEHRRRTEWKFVPSAPKNWLDYDFGTTDYDYETISD</sequence>
<dbReference type="EMBL" id="AHPK01000002">
    <property type="protein sequence ID" value="KEC56751.1"/>
    <property type="molecule type" value="Genomic_DNA"/>
</dbReference>
<organism evidence="1">
    <name type="scientific">Bartonella rochalimae ATCC BAA-1498</name>
    <dbReference type="NCBI Taxonomy" id="685782"/>
    <lineage>
        <taxon>Bacteria</taxon>
        <taxon>Pseudomonadati</taxon>
        <taxon>Pseudomonadota</taxon>
        <taxon>Alphaproteobacteria</taxon>
        <taxon>Hyphomicrobiales</taxon>
        <taxon>Bartonellaceae</taxon>
        <taxon>Bartonella</taxon>
    </lineage>
</organism>
<gene>
    <name evidence="1" type="ORF">BARRO_50105</name>
    <name evidence="2" type="ORF">O99_00173</name>
</gene>
<dbReference type="Proteomes" id="UP000027336">
    <property type="component" value="Unassembled WGS sequence"/>
</dbReference>
<dbReference type="PATRIC" id="fig|685782.3.peg.180"/>
<evidence type="ECO:0000313" key="2">
    <source>
        <dbReference type="EMBL" id="KEC56751.1"/>
    </source>
</evidence>
<evidence type="ECO:0000313" key="1">
    <source>
        <dbReference type="EMBL" id="CBI77756.1"/>
    </source>
</evidence>
<dbReference type="NCBIfam" id="TIGR04359">
    <property type="entry name" value="TrbK_RP4"/>
    <property type="match status" value="1"/>
</dbReference>
<dbReference type="HOGENOM" id="CLU_182796_0_0_5"/>
<dbReference type="RefSeq" id="WP_051668837.1">
    <property type="nucleotide sequence ID" value="NZ_KL407337.1"/>
</dbReference>
<keyword evidence="3" id="KW-1185">Reference proteome</keyword>
<dbReference type="InterPro" id="IPR027584">
    <property type="entry name" value="TrbK_RP4"/>
</dbReference>
<dbReference type="AlphaFoldDB" id="E6YLK4"/>
<dbReference type="PROSITE" id="PS51257">
    <property type="entry name" value="PROKAR_LIPOPROTEIN"/>
    <property type="match status" value="1"/>
</dbReference>
<evidence type="ECO:0008006" key="4">
    <source>
        <dbReference type="Google" id="ProtNLM"/>
    </source>
</evidence>
<protein>
    <recommendedName>
        <fullName evidence="4">Entry exclusion lipoprotein TrbK</fullName>
    </recommendedName>
</protein>
<dbReference type="eggNOG" id="ENOG5032SHW">
    <property type="taxonomic scope" value="Bacteria"/>
</dbReference>
<reference evidence="2 3" key="2">
    <citation type="submission" date="2012-04" db="EMBL/GenBank/DDBJ databases">
        <title>The Genome Sequence of Bartonella rochalimae BMGH.</title>
        <authorList>
            <consortium name="The Broad Institute Genome Sequencing Platform"/>
            <consortium name="The Broad Institute Genome Sequencing Center for Infectious Disease"/>
            <person name="Feldgarden M."/>
            <person name="Kirby J."/>
            <person name="Kosoy M."/>
            <person name="Birtles R."/>
            <person name="Probert W.S."/>
            <person name="Chiaraviglio L."/>
            <person name="Walker B."/>
            <person name="Young S.K."/>
            <person name="Zeng Q."/>
            <person name="Gargeya S."/>
            <person name="Fitzgerald M."/>
            <person name="Haas B."/>
            <person name="Abouelleil A."/>
            <person name="Alvarado L."/>
            <person name="Arachchi H.M."/>
            <person name="Berlin A.M."/>
            <person name="Chapman S.B."/>
            <person name="Goldberg J."/>
            <person name="Griggs A."/>
            <person name="Gujja S."/>
            <person name="Hansen M."/>
            <person name="Howarth C."/>
            <person name="Imamovic A."/>
            <person name="Larimer J."/>
            <person name="McCowen C."/>
            <person name="Montmayeur A."/>
            <person name="Murphy C."/>
            <person name="Neiman D."/>
            <person name="Pearson M."/>
            <person name="Priest M."/>
            <person name="Roberts A."/>
            <person name="Saif S."/>
            <person name="Shea T."/>
            <person name="Sisk P."/>
            <person name="Sykes S."/>
            <person name="Wortman J."/>
            <person name="Nusbaum C."/>
            <person name="Birren B."/>
        </authorList>
    </citation>
    <scope>NUCLEOTIDE SEQUENCE [LARGE SCALE GENOMIC DNA]</scope>
    <source>
        <strain evidence="2 3">ATCC BAA-1498</strain>
    </source>
</reference>
<name>E6YLK4_9HYPH</name>
<dbReference type="EMBL" id="FN645459">
    <property type="protein sequence ID" value="CBI77756.1"/>
    <property type="molecule type" value="Genomic_DNA"/>
</dbReference>